<dbReference type="Pfam" id="PF10397">
    <property type="entry name" value="ADSL_C"/>
    <property type="match status" value="1"/>
</dbReference>
<dbReference type="GO" id="GO:0005829">
    <property type="term" value="C:cytosol"/>
    <property type="evidence" value="ECO:0007669"/>
    <property type="project" value="TreeGrafter"/>
</dbReference>
<dbReference type="GO" id="GO:0004018">
    <property type="term" value="F:N6-(1,2-dicarboxyethyl)AMP AMP-lyase (fumarate-forming) activity"/>
    <property type="evidence" value="ECO:0007669"/>
    <property type="project" value="TreeGrafter"/>
</dbReference>
<dbReference type="SUPFAM" id="SSF48557">
    <property type="entry name" value="L-aspartase-like"/>
    <property type="match status" value="1"/>
</dbReference>
<dbReference type="CDD" id="cd01597">
    <property type="entry name" value="pCLME"/>
    <property type="match status" value="1"/>
</dbReference>
<dbReference type="PANTHER" id="PTHR43172">
    <property type="entry name" value="ADENYLOSUCCINATE LYASE"/>
    <property type="match status" value="1"/>
</dbReference>
<dbReference type="EC" id="4.3.2.2" evidence="3"/>
<dbReference type="Gene3D" id="1.20.200.10">
    <property type="entry name" value="Fumarase/aspartase (Central domain)"/>
    <property type="match status" value="1"/>
</dbReference>
<dbReference type="PROSITE" id="PS00163">
    <property type="entry name" value="FUMARATE_LYASES"/>
    <property type="match status" value="1"/>
</dbReference>
<evidence type="ECO:0000313" key="3">
    <source>
        <dbReference type="EMBL" id="MBB6563887.1"/>
    </source>
</evidence>
<keyword evidence="1 3" id="KW-0456">Lyase</keyword>
<dbReference type="Pfam" id="PF00206">
    <property type="entry name" value="Lyase_1"/>
    <property type="match status" value="1"/>
</dbReference>
<dbReference type="InterPro" id="IPR022761">
    <property type="entry name" value="Fumarate_lyase_N"/>
</dbReference>
<gene>
    <name evidence="3" type="ORF">HNP48_006613</name>
</gene>
<reference evidence="3 4" key="1">
    <citation type="submission" date="2020-08" db="EMBL/GenBank/DDBJ databases">
        <title>Functional genomics of gut bacteria from endangered species of beetles.</title>
        <authorList>
            <person name="Carlos-Shanley C."/>
        </authorList>
    </citation>
    <scope>NUCLEOTIDE SEQUENCE [LARGE SCALE GENOMIC DNA]</scope>
    <source>
        <strain evidence="3 4">S00198</strain>
    </source>
</reference>
<dbReference type="PANTHER" id="PTHR43172:SF1">
    <property type="entry name" value="ADENYLOSUCCINATE LYASE"/>
    <property type="match status" value="1"/>
</dbReference>
<dbReference type="GO" id="GO:0044208">
    <property type="term" value="P:'de novo' AMP biosynthetic process"/>
    <property type="evidence" value="ECO:0007669"/>
    <property type="project" value="TreeGrafter"/>
</dbReference>
<dbReference type="InterPro" id="IPR019468">
    <property type="entry name" value="AdenyloSucc_lyase_C"/>
</dbReference>
<dbReference type="GO" id="GO:0070626">
    <property type="term" value="F:(S)-2-(5-amino-1-(5-phospho-D-ribosyl)imidazole-4-carboxamido) succinate lyase (fumarate-forming) activity"/>
    <property type="evidence" value="ECO:0007669"/>
    <property type="project" value="TreeGrafter"/>
</dbReference>
<dbReference type="InterPro" id="IPR008948">
    <property type="entry name" value="L-Aspartase-like"/>
</dbReference>
<dbReference type="PRINTS" id="PR00145">
    <property type="entry name" value="ARGSUCLYASE"/>
</dbReference>
<dbReference type="Gene3D" id="1.10.40.30">
    <property type="entry name" value="Fumarase/aspartase (C-terminal domain)"/>
    <property type="match status" value="1"/>
</dbReference>
<keyword evidence="4" id="KW-1185">Reference proteome</keyword>
<evidence type="ECO:0000313" key="4">
    <source>
        <dbReference type="Proteomes" id="UP000575083"/>
    </source>
</evidence>
<name>A0A7X0PLN1_9BURK</name>
<dbReference type="InterPro" id="IPR020557">
    <property type="entry name" value="Fumarate_lyase_CS"/>
</dbReference>
<evidence type="ECO:0000259" key="2">
    <source>
        <dbReference type="SMART" id="SM00998"/>
    </source>
</evidence>
<dbReference type="SMART" id="SM00998">
    <property type="entry name" value="ADSL_C"/>
    <property type="match status" value="1"/>
</dbReference>
<protein>
    <submittedName>
        <fullName evidence="3">Adenylosuccinate lyase/3-carboxy-cis,cis-muconate cycloisomerase</fullName>
        <ecNumber evidence="3">4.3.2.2</ecNumber>
        <ecNumber evidence="3">5.5.1.2</ecNumber>
    </submittedName>
</protein>
<evidence type="ECO:0000256" key="1">
    <source>
        <dbReference type="ARBA" id="ARBA00023239"/>
    </source>
</evidence>
<keyword evidence="3" id="KW-0413">Isomerase</keyword>
<dbReference type="PRINTS" id="PR00149">
    <property type="entry name" value="FUMRATELYASE"/>
</dbReference>
<dbReference type="RefSeq" id="WP_184865347.1">
    <property type="nucleotide sequence ID" value="NZ_JACHLK010000024.1"/>
</dbReference>
<accession>A0A7X0PLN1</accession>
<sequence length="454" mass="47927">MAVGMFESFITGHWFNAEAKALWSDTATLQAWLDVEAALARAQAELGVIPAEAAPVIAAHARAELFDLPQLAEAIAFAQHPLVPVLHRFEQLCGEPAAGYIHWGATTQNIFDTASALQMQRTHALLAGHLGAAIDALAALALAHQATPMAGRTHGQHALPMTLGFKLAGWVDELGRSRQRLAERLAASFPASMGGAIGTFAATGPLGPAVQARLAEQLGLQPAALPLRASFDRAGDYLAALGLLAGTAQKIAQDLVFLQRTEIGEVAEAFHLGKVGSSTMAQKRNPSTALLLVSLARMLRTRTQAAQDTMVRMDEGDSSATNVADTLLPEVAIIATSLAETLARLARGLVVDEEAMARNLGLTQGLIASEAVMMRLTQRMGRHEAHRLLYAAAQRAQSEGLPFVEAIRALPPFEGRALPADLLQALDAAAYVGESAALTVQTVARVAPGVLSRK</sequence>
<dbReference type="InterPro" id="IPR000362">
    <property type="entry name" value="Fumarate_lyase_fam"/>
</dbReference>
<dbReference type="Proteomes" id="UP000575083">
    <property type="component" value="Unassembled WGS sequence"/>
</dbReference>
<feature type="domain" description="Adenylosuccinate lyase C-terminal" evidence="2">
    <location>
        <begin position="364"/>
        <end position="443"/>
    </location>
</feature>
<dbReference type="EMBL" id="JACHLK010000024">
    <property type="protein sequence ID" value="MBB6563887.1"/>
    <property type="molecule type" value="Genomic_DNA"/>
</dbReference>
<dbReference type="AlphaFoldDB" id="A0A7X0PLN1"/>
<dbReference type="EC" id="5.5.1.2" evidence="3"/>
<dbReference type="GO" id="GO:0047472">
    <property type="term" value="F:3-carboxy-cis,cis-muconate cycloisomerase activity"/>
    <property type="evidence" value="ECO:0007669"/>
    <property type="project" value="UniProtKB-EC"/>
</dbReference>
<comment type="caution">
    <text evidence="3">The sequence shown here is derived from an EMBL/GenBank/DDBJ whole genome shotgun (WGS) entry which is preliminary data.</text>
</comment>
<proteinExistence type="predicted"/>
<organism evidence="3 4">
    <name type="scientific">Acidovorax soli</name>
    <dbReference type="NCBI Taxonomy" id="592050"/>
    <lineage>
        <taxon>Bacteria</taxon>
        <taxon>Pseudomonadati</taxon>
        <taxon>Pseudomonadota</taxon>
        <taxon>Betaproteobacteria</taxon>
        <taxon>Burkholderiales</taxon>
        <taxon>Comamonadaceae</taxon>
        <taxon>Acidovorax</taxon>
    </lineage>
</organism>